<reference evidence="2" key="1">
    <citation type="submission" date="2021-02" db="EMBL/GenBank/DDBJ databases">
        <authorList>
            <person name="Nowell W R."/>
        </authorList>
    </citation>
    <scope>NUCLEOTIDE SEQUENCE</scope>
</reference>
<evidence type="ECO:0000313" key="2">
    <source>
        <dbReference type="EMBL" id="CAF1629458.1"/>
    </source>
</evidence>
<comment type="caution">
    <text evidence="2">The sequence shown here is derived from an EMBL/GenBank/DDBJ whole genome shotgun (WGS) entry which is preliminary data.</text>
</comment>
<organism evidence="2 3">
    <name type="scientific">Adineta ricciae</name>
    <name type="common">Rotifer</name>
    <dbReference type="NCBI Taxonomy" id="249248"/>
    <lineage>
        <taxon>Eukaryota</taxon>
        <taxon>Metazoa</taxon>
        <taxon>Spiralia</taxon>
        <taxon>Gnathifera</taxon>
        <taxon>Rotifera</taxon>
        <taxon>Eurotatoria</taxon>
        <taxon>Bdelloidea</taxon>
        <taxon>Adinetida</taxon>
        <taxon>Adinetidae</taxon>
        <taxon>Adineta</taxon>
    </lineage>
</organism>
<evidence type="ECO:0000313" key="3">
    <source>
        <dbReference type="Proteomes" id="UP000663828"/>
    </source>
</evidence>
<evidence type="ECO:0008006" key="4">
    <source>
        <dbReference type="Google" id="ProtNLM"/>
    </source>
</evidence>
<dbReference type="InterPro" id="IPR029063">
    <property type="entry name" value="SAM-dependent_MTases_sf"/>
</dbReference>
<accession>A0A816D485</accession>
<dbReference type="Proteomes" id="UP000663852">
    <property type="component" value="Unassembled WGS sequence"/>
</dbReference>
<dbReference type="EMBL" id="CAJNOR010008159">
    <property type="protein sequence ID" value="CAF1629458.1"/>
    <property type="molecule type" value="Genomic_DNA"/>
</dbReference>
<dbReference type="CDD" id="cd02440">
    <property type="entry name" value="AdoMet_MTases"/>
    <property type="match status" value="1"/>
</dbReference>
<dbReference type="Pfam" id="PF13489">
    <property type="entry name" value="Methyltransf_23"/>
    <property type="match status" value="1"/>
</dbReference>
<dbReference type="OrthoDB" id="416496at2759"/>
<name>A0A816D485_ADIRI</name>
<proteinExistence type="predicted"/>
<dbReference type="EMBL" id="CAJNOJ010001248">
    <property type="protein sequence ID" value="CAF1547440.1"/>
    <property type="molecule type" value="Genomic_DNA"/>
</dbReference>
<sequence>MALISSSTISHKRDDTFKQWMISRTDGSSLWSDKVYRDALFIYLGRIYGKKDHIQSLFAQLEKENDKLDELDLLHTLFQRIEKERTVQKSCLQGYNSSRVDKRLNELKLFFNPKDACKSTIYDFKTLPFDLNKIDKNQIKAYFDLGCNTGVITAALGAYLGLKKENIFGGDVYPVENDHVTFIPMHESEGIINLPDDRVDLVTCLVTLHHITHIDSILVELARIIRPGGYLILREHDCRMERSLLVKYLNFIHAIRMYPFNGAFFDCSGNHHDQRHCELDVNKISETHAWHQKKADILDHTKSIRYHTRDEWKDHLKRAGFGLHGTLEVDTTKCLNPQNVFYALYQKEHN</sequence>
<dbReference type="AlphaFoldDB" id="A0A816D485"/>
<evidence type="ECO:0000313" key="1">
    <source>
        <dbReference type="EMBL" id="CAF1547440.1"/>
    </source>
</evidence>
<keyword evidence="3" id="KW-1185">Reference proteome</keyword>
<protein>
    <recommendedName>
        <fullName evidence="4">Methyltransferase type 11 domain-containing protein</fullName>
    </recommendedName>
</protein>
<gene>
    <name evidence="1" type="ORF">EDS130_LOCUS45753</name>
    <name evidence="2" type="ORF">XAT740_LOCUS51405</name>
</gene>
<dbReference type="Gene3D" id="3.40.50.150">
    <property type="entry name" value="Vaccinia Virus protein VP39"/>
    <property type="match status" value="1"/>
</dbReference>
<dbReference type="Proteomes" id="UP000663828">
    <property type="component" value="Unassembled WGS sequence"/>
</dbReference>
<dbReference type="SUPFAM" id="SSF53335">
    <property type="entry name" value="S-adenosyl-L-methionine-dependent methyltransferases"/>
    <property type="match status" value="1"/>
</dbReference>